<accession>K2FCY8</accession>
<evidence type="ECO:0000256" key="5">
    <source>
        <dbReference type="ARBA" id="ARBA00022989"/>
    </source>
</evidence>
<protein>
    <submittedName>
        <fullName evidence="9">3-isopropylmalate dehydrogenase</fullName>
    </submittedName>
</protein>
<evidence type="ECO:0000256" key="2">
    <source>
        <dbReference type="ARBA" id="ARBA00005745"/>
    </source>
</evidence>
<comment type="similarity">
    <text evidence="2">Belongs to the GSP F family.</text>
</comment>
<dbReference type="InterPro" id="IPR042094">
    <property type="entry name" value="T2SS_GspF_sf"/>
</dbReference>
<proteinExistence type="inferred from homology"/>
<feature type="transmembrane region" description="Helical" evidence="7">
    <location>
        <begin position="123"/>
        <end position="145"/>
    </location>
</feature>
<evidence type="ECO:0000256" key="3">
    <source>
        <dbReference type="ARBA" id="ARBA00022475"/>
    </source>
</evidence>
<gene>
    <name evidence="9" type="ORF">ACD_2C00258G0021</name>
</gene>
<evidence type="ECO:0000256" key="7">
    <source>
        <dbReference type="SAM" id="Phobius"/>
    </source>
</evidence>
<feature type="transmembrane region" description="Helical" evidence="7">
    <location>
        <begin position="351"/>
        <end position="371"/>
    </location>
</feature>
<evidence type="ECO:0000313" key="9">
    <source>
        <dbReference type="EMBL" id="EKE28981.1"/>
    </source>
</evidence>
<evidence type="ECO:0000259" key="8">
    <source>
        <dbReference type="Pfam" id="PF00482"/>
    </source>
</evidence>
<dbReference type="Pfam" id="PF00482">
    <property type="entry name" value="T2SSF"/>
    <property type="match status" value="2"/>
</dbReference>
<dbReference type="PANTHER" id="PTHR30012">
    <property type="entry name" value="GENERAL SECRETION PATHWAY PROTEIN"/>
    <property type="match status" value="1"/>
</dbReference>
<keyword evidence="5 7" id="KW-1133">Transmembrane helix</keyword>
<dbReference type="InterPro" id="IPR003004">
    <property type="entry name" value="GspF/PilC"/>
</dbReference>
<keyword evidence="4 7" id="KW-0812">Transmembrane</keyword>
<evidence type="ECO:0000256" key="4">
    <source>
        <dbReference type="ARBA" id="ARBA00022692"/>
    </source>
</evidence>
<organism evidence="9">
    <name type="scientific">uncultured bacterium</name>
    <name type="common">gcode 4</name>
    <dbReference type="NCBI Taxonomy" id="1234023"/>
    <lineage>
        <taxon>Bacteria</taxon>
        <taxon>environmental samples</taxon>
    </lineage>
</organism>
<sequence length="378" mass="43600">MVLLTKCLIFAKMKLNQKQKILFLDNLWSLLNSGIPVMQALDIISFQVKNKRLDTIISFIKSNIWEWENFFKIALKLPWVFNIFDAAMIETWEATGKIWRAFEVIVLKEEKEYDLIRKVRQALIYPVAIIIITFVMLSIIMTYVIPKIEWIYAESNVNLPPLTQAVIDTSHFFVNNLLYVVIGIFALIIIISQSYRYFKAFKFAVDKNILEIPIFGEIIRKKTLVHFADFLSTLLGSGIIINKALLIIRNAMSNSFYANAIDVISKEVKLGQSLSSSMWVDILDKQWNMSAKEKKAVAEKNKAFPIEISTAVRIWEQTWSLSVMLHKTSVRYTKEIDNTVKNLSTMLEPMIIVFIGSIVWVIIMAIMLPFLNIANVVK</sequence>
<feature type="domain" description="Type II secretion system protein GspF" evidence="8">
    <location>
        <begin position="23"/>
        <end position="146"/>
    </location>
</feature>
<keyword evidence="3" id="KW-1003">Cell membrane</keyword>
<evidence type="ECO:0000256" key="1">
    <source>
        <dbReference type="ARBA" id="ARBA00004651"/>
    </source>
</evidence>
<dbReference type="EMBL" id="AMFJ01000258">
    <property type="protein sequence ID" value="EKE28981.1"/>
    <property type="molecule type" value="Genomic_DNA"/>
</dbReference>
<dbReference type="GO" id="GO:0005886">
    <property type="term" value="C:plasma membrane"/>
    <property type="evidence" value="ECO:0007669"/>
    <property type="project" value="UniProtKB-SubCell"/>
</dbReference>
<reference evidence="9" key="1">
    <citation type="journal article" date="2012" name="Science">
        <title>Fermentation, hydrogen, and sulfur metabolism in multiple uncultivated bacterial phyla.</title>
        <authorList>
            <person name="Wrighton K.C."/>
            <person name="Thomas B.C."/>
            <person name="Sharon I."/>
            <person name="Miller C.S."/>
            <person name="Castelle C.J."/>
            <person name="VerBerkmoes N.C."/>
            <person name="Wilkins M.J."/>
            <person name="Hettich R.L."/>
            <person name="Lipton M.S."/>
            <person name="Williams K.H."/>
            <person name="Long P.E."/>
            <person name="Banfield J.F."/>
        </authorList>
    </citation>
    <scope>NUCLEOTIDE SEQUENCE [LARGE SCALE GENOMIC DNA]</scope>
</reference>
<comment type="subcellular location">
    <subcellularLocation>
        <location evidence="1">Cell membrane</location>
        <topology evidence="1">Multi-pass membrane protein</topology>
    </subcellularLocation>
</comment>
<dbReference type="Gene3D" id="1.20.81.30">
    <property type="entry name" value="Type II secretion system (T2SS), domain F"/>
    <property type="match status" value="2"/>
</dbReference>
<comment type="caution">
    <text evidence="9">The sequence shown here is derived from an EMBL/GenBank/DDBJ whole genome shotgun (WGS) entry which is preliminary data.</text>
</comment>
<keyword evidence="6 7" id="KW-0472">Membrane</keyword>
<dbReference type="AlphaFoldDB" id="K2FCY8"/>
<name>K2FCY8_9BACT</name>
<dbReference type="PANTHER" id="PTHR30012:SF0">
    <property type="entry name" value="TYPE II SECRETION SYSTEM PROTEIN F-RELATED"/>
    <property type="match status" value="1"/>
</dbReference>
<dbReference type="InterPro" id="IPR018076">
    <property type="entry name" value="T2SS_GspF_dom"/>
</dbReference>
<feature type="domain" description="Type II secretion system protein GspF" evidence="8">
    <location>
        <begin position="227"/>
        <end position="369"/>
    </location>
</feature>
<feature type="transmembrane region" description="Helical" evidence="7">
    <location>
        <begin position="177"/>
        <end position="198"/>
    </location>
</feature>
<evidence type="ECO:0000256" key="6">
    <source>
        <dbReference type="ARBA" id="ARBA00023136"/>
    </source>
</evidence>